<dbReference type="EMBL" id="GDKF01008107">
    <property type="protein sequence ID" value="JAT70515.1"/>
    <property type="molecule type" value="Transcribed_RNA"/>
</dbReference>
<evidence type="ECO:0000313" key="2">
    <source>
        <dbReference type="EMBL" id="JAT70515.1"/>
    </source>
</evidence>
<organism evidence="2">
    <name type="scientific">Auxenochlorella protothecoides</name>
    <name type="common">Green microalga</name>
    <name type="synonym">Chlorella protothecoides</name>
    <dbReference type="NCBI Taxonomy" id="3075"/>
    <lineage>
        <taxon>Eukaryota</taxon>
        <taxon>Viridiplantae</taxon>
        <taxon>Chlorophyta</taxon>
        <taxon>core chlorophytes</taxon>
        <taxon>Trebouxiophyceae</taxon>
        <taxon>Chlorellales</taxon>
        <taxon>Chlorellaceae</taxon>
        <taxon>Auxenochlorella</taxon>
    </lineage>
</organism>
<gene>
    <name evidence="2" type="ORF">g.58231</name>
</gene>
<feature type="compositionally biased region" description="Polar residues" evidence="1">
    <location>
        <begin position="386"/>
        <end position="400"/>
    </location>
</feature>
<feature type="compositionally biased region" description="Pro residues" evidence="1">
    <location>
        <begin position="15"/>
        <end position="24"/>
    </location>
</feature>
<name>A0A1D1ZUT7_AUXPR</name>
<accession>A0A1D1ZUT7</accession>
<feature type="compositionally biased region" description="Low complexity" evidence="1">
    <location>
        <begin position="321"/>
        <end position="356"/>
    </location>
</feature>
<feature type="region of interest" description="Disordered" evidence="1">
    <location>
        <begin position="298"/>
        <end position="560"/>
    </location>
</feature>
<feature type="non-terminal residue" evidence="2">
    <location>
        <position position="1"/>
    </location>
</feature>
<feature type="region of interest" description="Disordered" evidence="1">
    <location>
        <begin position="580"/>
        <end position="639"/>
    </location>
</feature>
<proteinExistence type="predicted"/>
<protein>
    <submittedName>
        <fullName evidence="2">Uncharacterized protein</fullName>
    </submittedName>
</protein>
<feature type="compositionally biased region" description="Polar residues" evidence="1">
    <location>
        <begin position="662"/>
        <end position="671"/>
    </location>
</feature>
<feature type="region of interest" description="Disordered" evidence="1">
    <location>
        <begin position="654"/>
        <end position="752"/>
    </location>
</feature>
<feature type="compositionally biased region" description="Gly residues" evidence="1">
    <location>
        <begin position="585"/>
        <end position="598"/>
    </location>
</feature>
<feature type="compositionally biased region" description="Low complexity" evidence="1">
    <location>
        <begin position="739"/>
        <end position="749"/>
    </location>
</feature>
<feature type="region of interest" description="Disordered" evidence="1">
    <location>
        <begin position="1"/>
        <end position="28"/>
    </location>
</feature>
<reference evidence="2" key="1">
    <citation type="submission" date="2015-08" db="EMBL/GenBank/DDBJ databases">
        <authorList>
            <person name="Babu N.S."/>
            <person name="Beckwith C.J."/>
            <person name="Beseler K.G."/>
            <person name="Brison A."/>
            <person name="Carone J.V."/>
            <person name="Caskin T.P."/>
            <person name="Diamond M."/>
            <person name="Durham M.E."/>
            <person name="Foxe J.M."/>
            <person name="Go M."/>
            <person name="Henderson B.A."/>
            <person name="Jones I.B."/>
            <person name="McGettigan J.A."/>
            <person name="Micheletti S.J."/>
            <person name="Nasrallah M.E."/>
            <person name="Ortiz D."/>
            <person name="Piller C.R."/>
            <person name="Privatt S.R."/>
            <person name="Schneider S.L."/>
            <person name="Sharp S."/>
            <person name="Smith T.C."/>
            <person name="Stanton J.D."/>
            <person name="Ullery H.E."/>
            <person name="Wilson R.J."/>
            <person name="Serrano M.G."/>
            <person name="Buck G."/>
            <person name="Lee V."/>
            <person name="Wang Y."/>
            <person name="Carvalho R."/>
            <person name="Voegtly L."/>
            <person name="Shi R."/>
            <person name="Duckworth R."/>
            <person name="Johnson A."/>
            <person name="Loviza R."/>
            <person name="Walstead R."/>
            <person name="Shah Z."/>
            <person name="Kiflezghi M."/>
            <person name="Wade K."/>
            <person name="Ball S.L."/>
            <person name="Bradley K.W."/>
            <person name="Asai D.J."/>
            <person name="Bowman C.A."/>
            <person name="Russell D.A."/>
            <person name="Pope W.H."/>
            <person name="Jacobs-Sera D."/>
            <person name="Hendrix R.W."/>
            <person name="Hatfull G.F."/>
        </authorList>
    </citation>
    <scope>NUCLEOTIDE SEQUENCE</scope>
</reference>
<feature type="compositionally biased region" description="Basic and acidic residues" evidence="1">
    <location>
        <begin position="311"/>
        <end position="320"/>
    </location>
</feature>
<feature type="compositionally biased region" description="Acidic residues" evidence="1">
    <location>
        <begin position="599"/>
        <end position="610"/>
    </location>
</feature>
<evidence type="ECO:0000256" key="1">
    <source>
        <dbReference type="SAM" id="MobiDB-lite"/>
    </source>
</evidence>
<sequence>LAAGPHFRSPRHPTPKTPTPPPPDACAMTDDELSRLRRVAQSLLAEGSRRREETLARWTSSERPALKAQAASLKASEALLLRTVEGLEARIAARARTDLSGRPGAANATNAAVFSGFNPIQSRAGPDGAPLPIPALAAERDRLLALVSRLEADAAECRAEVLAASPRRRAAEAAVWETRLVALADTLRVLRSEISAVEVELAGREAAEALVGARRAAEASGAAALHRARADATAARVAYNRAKRRQYFPDLRGYNITFGGGGVYGACKDICISEIRGTAVVEARPPCVPGGAATLVLEGHAPRPKAVPRRSSNDRQDDNGAGRSAAGAGSEASSGRRAGTGPPGGAPTQAARGPPGISHNPREELEPKPGASTLAALPSEHRPSASAGTDGSPGWSTKTPPSHGLFPPQVSLPGSSGAGPGAAGSGPQAPLPPIPPKASKSKMMALKFMARIGSKKEKYKGSGSAELELRHDGTPPKKSMKSLASKLLGRKSKGGAGPDSLSRASPGPSLYPDSLDARSSVADDLSQALDAEEEEGEAAGGLARPSAGGGLARPSVASAPGRRLETLAEALAEGGGDLDALRALGGVGAPGGAGGGGGEDYDEEEEEGGEGDGSLASTPSGSGSELDRRVGLGDTAAHPAAPLTAEVLFAAARDAAGEDRSGSTLDASTSRRPPVLAQGPRTASSPAPSPRRRTHSTNSLGRGGWLKNAGARAARDDDGSASDDERGGDDVGEGGGTHAPGTAPPGTRGVFVRGRTSGFELVGEKGSKVPNLSIGQADVEANVFLRLSFKFTEAEGWQPGDERPLFDVQHLEHRLVGNSVPMPASLIRAILKTAIPGLIQRRLQLVLPRELGSYLLRAGTGVALTAGVDCVGPALATLDADLAFEVRGPARSAREAQRQQRRLAAAREARRLLGLTLPSAQALSRLWAALIVAGGGALAAAAAGTGGAGWPAAVPPHAAHHLSIAGLVAFVASQERCPQVYDQLCGVLSAGWAALARAEPALGPLDVRAFLDGPLAAVRRKPARLRVALSSLDAAFNLDAAIAAAHAYTRRALEELFVNGPLPNASEGGGDGATKEAMDEQFELLQAWHAWVSREVGHFKSKFRGAAATVLGAANCRGFTLGVENGEYEGPLKLHLPVNMELDPDGAFSFDAPLPSPTGKIGEFMDIFKALTVPSHLRPPAAAVNWVPLSGDPALDMAMREQVACGVALIAKVLDRLGEAAQREGRPGKEESAATALSNPRTLLGASLGRFIVNRLSLRVRLDERRIAEILEGMDSSTLGDQFVPTAGRILGHLGDVVSFRFCPATLAAGRAGAGSAARPTAYLLQAESSDISRLRAEVQSLGYQSAISPAGAVRLVHAVGRAFLASFKQGVQEGALAAYTARMERLYALFSREGLDLSVCCSVRAGVEAGDAVARLRGRADEVALRETSPLLLTMDVDLVALGRAMRGDP</sequence>
<feature type="compositionally biased region" description="Basic and acidic residues" evidence="1">
    <location>
        <begin position="713"/>
        <end position="729"/>
    </location>
</feature>